<evidence type="ECO:0000313" key="2">
    <source>
        <dbReference type="Proteomes" id="UP000242381"/>
    </source>
</evidence>
<name>A0A1X0SDE4_RHIZD</name>
<accession>A0A1X0SDE4</accession>
<dbReference type="AlphaFoldDB" id="A0A1X0SDE4"/>
<feature type="non-terminal residue" evidence="1">
    <location>
        <position position="59"/>
    </location>
</feature>
<proteinExistence type="predicted"/>
<reference evidence="1 2" key="1">
    <citation type="journal article" date="2016" name="Proc. Natl. Acad. Sci. U.S.A.">
        <title>Lipid metabolic changes in an early divergent fungus govern the establishment of a mutualistic symbiosis with endobacteria.</title>
        <authorList>
            <person name="Lastovetsky O.A."/>
            <person name="Gaspar M.L."/>
            <person name="Mondo S.J."/>
            <person name="LaButti K.M."/>
            <person name="Sandor L."/>
            <person name="Grigoriev I.V."/>
            <person name="Henry S.A."/>
            <person name="Pawlowska T.E."/>
        </authorList>
    </citation>
    <scope>NUCLEOTIDE SEQUENCE [LARGE SCALE GENOMIC DNA]</scope>
    <source>
        <strain evidence="1 2">ATCC 11559</strain>
    </source>
</reference>
<dbReference type="VEuPathDB" id="FungiDB:BCV72DRAFT_192221"/>
<feature type="non-terminal residue" evidence="1">
    <location>
        <position position="1"/>
    </location>
</feature>
<dbReference type="EMBL" id="KV921268">
    <property type="protein sequence ID" value="ORE22273.1"/>
    <property type="molecule type" value="Genomic_DNA"/>
</dbReference>
<dbReference type="Proteomes" id="UP000242381">
    <property type="component" value="Unassembled WGS sequence"/>
</dbReference>
<sequence length="59" mass="6626">VSLRSIASSLALKAGIPKDDTVTMGNWFPSAVFENHYRREHLSQFDFSNTLIDIDDAID</sequence>
<gene>
    <name evidence="1" type="ORF">BCV71DRAFT_166818</name>
</gene>
<organism evidence="1 2">
    <name type="scientific">Rhizopus microsporus</name>
    <dbReference type="NCBI Taxonomy" id="58291"/>
    <lineage>
        <taxon>Eukaryota</taxon>
        <taxon>Fungi</taxon>
        <taxon>Fungi incertae sedis</taxon>
        <taxon>Mucoromycota</taxon>
        <taxon>Mucoromycotina</taxon>
        <taxon>Mucoromycetes</taxon>
        <taxon>Mucorales</taxon>
        <taxon>Mucorineae</taxon>
        <taxon>Rhizopodaceae</taxon>
        <taxon>Rhizopus</taxon>
    </lineage>
</organism>
<evidence type="ECO:0000313" key="1">
    <source>
        <dbReference type="EMBL" id="ORE22273.1"/>
    </source>
</evidence>
<protein>
    <submittedName>
        <fullName evidence="1">Uncharacterized protein</fullName>
    </submittedName>
</protein>